<sequence>MASGASGSSRVRRTSSAARRAVSRARGGGASAGSNTTTRPGSGRAPSRLHRPAAWATASSPVAARQTSGRSMSTPASISEVLTIRTGASPRRAVRAASSTARRWRGHIRVLRWTAPGRGAIRSNRALACRRLLTMQSIRGAAAKRRATVSSGVGPGMRSTATRRRVRASRGGSGASSRVSSIGSPAAKPSIRRKAGCVAVQSTTLAP</sequence>
<accession>A0A0C6FTB3</accession>
<evidence type="ECO:0000313" key="2">
    <source>
        <dbReference type="EMBL" id="BAQ46195.1"/>
    </source>
</evidence>
<dbReference type="AlphaFoldDB" id="A0A0C6FTB3"/>
<dbReference type="Proteomes" id="UP000061432">
    <property type="component" value="Chromosome"/>
</dbReference>
<feature type="compositionally biased region" description="Polar residues" evidence="1">
    <location>
        <begin position="65"/>
        <end position="77"/>
    </location>
</feature>
<name>A0A0C6FTB3_9HYPH</name>
<reference evidence="3" key="2">
    <citation type="submission" date="2015-01" db="EMBL/GenBank/DDBJ databases">
        <title>Complete genome sequence of Methylobacterium aquaticum strain 22A.</title>
        <authorList>
            <person name="Tani A."/>
            <person name="Ogura Y."/>
            <person name="Hayashi T."/>
        </authorList>
    </citation>
    <scope>NUCLEOTIDE SEQUENCE [LARGE SCALE GENOMIC DNA]</scope>
    <source>
        <strain evidence="3">MA-22A</strain>
    </source>
</reference>
<feature type="region of interest" description="Disordered" evidence="1">
    <location>
        <begin position="1"/>
        <end position="77"/>
    </location>
</feature>
<evidence type="ECO:0000313" key="3">
    <source>
        <dbReference type="Proteomes" id="UP000061432"/>
    </source>
</evidence>
<proteinExistence type="predicted"/>
<feature type="compositionally biased region" description="Low complexity" evidence="1">
    <location>
        <begin position="52"/>
        <end position="64"/>
    </location>
</feature>
<protein>
    <submittedName>
        <fullName evidence="2">Uncharacterized protein</fullName>
    </submittedName>
</protein>
<gene>
    <name evidence="2" type="ORF">Maq22A_c15160</name>
</gene>
<organism evidence="2 3">
    <name type="scientific">Methylobacterium aquaticum</name>
    <dbReference type="NCBI Taxonomy" id="270351"/>
    <lineage>
        <taxon>Bacteria</taxon>
        <taxon>Pseudomonadati</taxon>
        <taxon>Pseudomonadota</taxon>
        <taxon>Alphaproteobacteria</taxon>
        <taxon>Hyphomicrobiales</taxon>
        <taxon>Methylobacteriaceae</taxon>
        <taxon>Methylobacterium</taxon>
    </lineage>
</organism>
<reference evidence="2 3" key="1">
    <citation type="journal article" date="2015" name="Genome Announc.">
        <title>Complete Genome Sequence of Methylobacterium aquaticum Strain 22A, Isolated from Racomitrium japonicum Moss.</title>
        <authorList>
            <person name="Tani A."/>
            <person name="Ogura Y."/>
            <person name="Hayashi T."/>
            <person name="Kimbara K."/>
        </authorList>
    </citation>
    <scope>NUCLEOTIDE SEQUENCE [LARGE SCALE GENOMIC DNA]</scope>
    <source>
        <strain evidence="2 3">MA-22A</strain>
    </source>
</reference>
<feature type="compositionally biased region" description="Low complexity" evidence="1">
    <location>
        <begin position="1"/>
        <end position="20"/>
    </location>
</feature>
<dbReference type="KEGG" id="maqu:Maq22A_c15160"/>
<dbReference type="EMBL" id="AP014704">
    <property type="protein sequence ID" value="BAQ46195.1"/>
    <property type="molecule type" value="Genomic_DNA"/>
</dbReference>
<feature type="region of interest" description="Disordered" evidence="1">
    <location>
        <begin position="145"/>
        <end position="207"/>
    </location>
</feature>
<evidence type="ECO:0000256" key="1">
    <source>
        <dbReference type="SAM" id="MobiDB-lite"/>
    </source>
</evidence>